<dbReference type="GO" id="GO:0000329">
    <property type="term" value="C:fungal-type vacuole membrane"/>
    <property type="evidence" value="ECO:0007669"/>
    <property type="project" value="TreeGrafter"/>
</dbReference>
<accession>A0A7D8UXZ6</accession>
<comment type="subcellular location">
    <subcellularLocation>
        <location evidence="1">Membrane</location>
        <topology evidence="1">Multi-pass membrane protein</topology>
    </subcellularLocation>
</comment>
<feature type="transmembrane region" description="Helical" evidence="8">
    <location>
        <begin position="31"/>
        <end position="53"/>
    </location>
</feature>
<keyword evidence="4 8" id="KW-0812">Transmembrane</keyword>
<feature type="region of interest" description="Disordered" evidence="7">
    <location>
        <begin position="1"/>
        <end position="24"/>
    </location>
</feature>
<feature type="region of interest" description="Disordered" evidence="7">
    <location>
        <begin position="359"/>
        <end position="384"/>
    </location>
</feature>
<feature type="transmembrane region" description="Helical" evidence="8">
    <location>
        <begin position="627"/>
        <end position="650"/>
    </location>
</feature>
<keyword evidence="3" id="KW-0813">Transport</keyword>
<dbReference type="PANTHER" id="PTHR31645">
    <property type="entry name" value="OLIGOPEPTIDE TRANSPORTER YGL114W-RELATED"/>
    <property type="match status" value="1"/>
</dbReference>
<evidence type="ECO:0000313" key="11">
    <source>
        <dbReference type="Proteomes" id="UP000481288"/>
    </source>
</evidence>
<evidence type="ECO:0000259" key="9">
    <source>
        <dbReference type="Pfam" id="PF25000"/>
    </source>
</evidence>
<comment type="similarity">
    <text evidence="2">Belongs to the oligopeptide OPT transporter family.</text>
</comment>
<dbReference type="Proteomes" id="UP000481288">
    <property type="component" value="Unassembled WGS sequence"/>
</dbReference>
<evidence type="ECO:0000256" key="4">
    <source>
        <dbReference type="ARBA" id="ARBA00022692"/>
    </source>
</evidence>
<dbReference type="Gene3D" id="3.40.50.300">
    <property type="entry name" value="P-loop containing nucleotide triphosphate hydrolases"/>
    <property type="match status" value="1"/>
</dbReference>
<dbReference type="InterPro" id="IPR011990">
    <property type="entry name" value="TPR-like_helical_dom_sf"/>
</dbReference>
<dbReference type="GO" id="GO:0035673">
    <property type="term" value="F:oligopeptide transmembrane transporter activity"/>
    <property type="evidence" value="ECO:0007669"/>
    <property type="project" value="InterPro"/>
</dbReference>
<keyword evidence="6 8" id="KW-0472">Membrane</keyword>
<evidence type="ECO:0000256" key="8">
    <source>
        <dbReference type="SAM" id="Phobius"/>
    </source>
</evidence>
<dbReference type="OrthoDB" id="6161812at2759"/>
<dbReference type="InterPro" id="IPR004813">
    <property type="entry name" value="OPT"/>
</dbReference>
<feature type="transmembrane region" description="Helical" evidence="8">
    <location>
        <begin position="210"/>
        <end position="227"/>
    </location>
</feature>
<organism evidence="10 11">
    <name type="scientific">Lachnellula cervina</name>
    <dbReference type="NCBI Taxonomy" id="1316786"/>
    <lineage>
        <taxon>Eukaryota</taxon>
        <taxon>Fungi</taxon>
        <taxon>Dikarya</taxon>
        <taxon>Ascomycota</taxon>
        <taxon>Pezizomycotina</taxon>
        <taxon>Leotiomycetes</taxon>
        <taxon>Helotiales</taxon>
        <taxon>Lachnaceae</taxon>
        <taxon>Lachnellula</taxon>
    </lineage>
</organism>
<name>A0A7D8UXZ6_9HELO</name>
<feature type="transmembrane region" description="Helical" evidence="8">
    <location>
        <begin position="266"/>
        <end position="284"/>
    </location>
</feature>
<evidence type="ECO:0000256" key="5">
    <source>
        <dbReference type="ARBA" id="ARBA00022989"/>
    </source>
</evidence>
<evidence type="ECO:0000256" key="3">
    <source>
        <dbReference type="ARBA" id="ARBA00022448"/>
    </source>
</evidence>
<dbReference type="SUPFAM" id="SSF52540">
    <property type="entry name" value="P-loop containing nucleoside triphosphate hydrolases"/>
    <property type="match status" value="1"/>
</dbReference>
<proteinExistence type="inferred from homology"/>
<evidence type="ECO:0000256" key="1">
    <source>
        <dbReference type="ARBA" id="ARBA00004141"/>
    </source>
</evidence>
<feature type="transmembrane region" description="Helical" evidence="8">
    <location>
        <begin position="438"/>
        <end position="459"/>
    </location>
</feature>
<evidence type="ECO:0000256" key="2">
    <source>
        <dbReference type="ARBA" id="ARBA00008807"/>
    </source>
</evidence>
<dbReference type="InterPro" id="IPR027417">
    <property type="entry name" value="P-loop_NTPase"/>
</dbReference>
<evidence type="ECO:0000256" key="7">
    <source>
        <dbReference type="SAM" id="MobiDB-lite"/>
    </source>
</evidence>
<feature type="transmembrane region" description="Helical" evidence="8">
    <location>
        <begin position="413"/>
        <end position="432"/>
    </location>
</feature>
<evidence type="ECO:0000313" key="10">
    <source>
        <dbReference type="EMBL" id="TVY59404.1"/>
    </source>
</evidence>
<dbReference type="InterPro" id="IPR056681">
    <property type="entry name" value="DUF7779"/>
</dbReference>
<feature type="transmembrane region" description="Helical" evidence="8">
    <location>
        <begin position="590"/>
        <end position="615"/>
    </location>
</feature>
<gene>
    <name evidence="10" type="primary">YGL114W_1</name>
    <name evidence="10" type="ORF">LCER1_G000263</name>
</gene>
<sequence>MSADNSAPRAFPNENQQNGRKASRDSTWQHFSLRAVIVGALVGSIICLTNVYFGLRAGLVNTMTMPTVLISFAIFRGFGNQLDVPFTPQENALVQTLAGALAGMPMTAGFTGLVPALEYLIVPSEHGPNHFIIREKLRFPSATATAALIGMLHDNETVAKNIRDDRAPSSLNRPSVVLFSEDSNATLVSRYGEESVALRHLQWKQNMRRLVASFSLSGLFTVVAYFIPMLENLPIFGLTAARKWLWALSLSPAFISYGMIMDTTTVCHMVVGSILGWGVLSPIAKHRGWAPGDVSDWESGSRGWTIWVSLGLILGDSVIGICWLIAQPLHVVVTQYVGSKGFKFVTPFHNFNYTAVSRSETEPLPTASNPPRTDLEDSDDDEGVSSESECRLLLDEMIGLNNPAQRFIARPAIICWLLGSVILSMTSTWLVYGSMVPPYAVLLAVLLVFPLSIVSLRALGETDVAPVESISKLCQFLFVWIIPRSNPSAMLASMAITGVVEGGTCQSADLMPDFKTAYKGFTSIYSVQDGELQAPLAHLWIVTARLAYGKGLPDHSAKFALTAAIISGAFAVARLSTTGKWWRNCIPGGVTMAIGMYLLPSITLAQAIGGALKYYLYTHLQAEEFSIISVASGLILGEGVLSIFTMLELFRIEAAARYLSSIPRAELQTCLYIYMLKHQRNLGFFGQKDVLRQIDDVLLFGVDDTAQIQLCSFVLCGLGGISKTEIAIEYTFSRKPQFDTIFWVNADTAQKTAAGFSEIARELGLEDSDSTGAVLTRSRNPIAKDGVGVYTPTGVDLPPLPSDEASKFLLKLSGREKESDSLTLCEQIVQTLGGLPFAVVQMGAIIRRRHLSLKDFLEYYEEDAKRLQETVIPGLTYSQTIASVWAVEGLPAPAVALLRVVSVLDPDGIPEAILFEGAKNVELDTYPKKKSEYFDARGELIKSSSITRNVDSEEIRIHRLVQDVVRQKMNPAQLIVVFDATIMLLSAVWPFVKLDNRNLVTRRKICEKYFPHIARIKSLFEKQLLSGEMKSSMQSAPLFNEAAWFTAERGVPVECDKFAILSQAILDHMDPGYNENKFIKLLADSHQYQAIAGIDTNGNGALEHGKKWLALMVDRVQKYDDPEDALMLPIVYNELGMSYMRVPLKEEAIKSWKLAIDGLTNNAPNDPLIATWPTINLGLLYAVVGRADEGYEIVSPILSARDKAFGRDDKTAFETGRILYVMGHIMVSQGKLDEGLELFLEALENLKVTLGDNHWQTADNCYSLAFQLLRVGRYDEGLAPRLI</sequence>
<feature type="transmembrane region" description="Helical" evidence="8">
    <location>
        <begin position="59"/>
        <end position="78"/>
    </location>
</feature>
<dbReference type="Gene3D" id="1.25.40.10">
    <property type="entry name" value="Tetratricopeptide repeat domain"/>
    <property type="match status" value="1"/>
</dbReference>
<evidence type="ECO:0000256" key="6">
    <source>
        <dbReference type="ARBA" id="ARBA00023136"/>
    </source>
</evidence>
<keyword evidence="5 8" id="KW-1133">Transmembrane helix</keyword>
<feature type="compositionally biased region" description="Polar residues" evidence="7">
    <location>
        <begin position="13"/>
        <end position="24"/>
    </location>
</feature>
<dbReference type="Pfam" id="PF03169">
    <property type="entry name" value="OPT"/>
    <property type="match status" value="3"/>
</dbReference>
<dbReference type="Pfam" id="PF25000">
    <property type="entry name" value="DUF7779"/>
    <property type="match status" value="1"/>
</dbReference>
<dbReference type="SUPFAM" id="SSF48452">
    <property type="entry name" value="TPR-like"/>
    <property type="match status" value="1"/>
</dbReference>
<dbReference type="PANTHER" id="PTHR31645:SF0">
    <property type="entry name" value="OLIGOPEPTIDE TRANSPORTER YGL114W-RELATED"/>
    <property type="match status" value="1"/>
</dbReference>
<feature type="transmembrane region" description="Helical" evidence="8">
    <location>
        <begin position="304"/>
        <end position="326"/>
    </location>
</feature>
<feature type="domain" description="DUF7779" evidence="9">
    <location>
        <begin position="885"/>
        <end position="973"/>
    </location>
</feature>
<dbReference type="InterPro" id="IPR045035">
    <property type="entry name" value="YSL-like"/>
</dbReference>
<protein>
    <submittedName>
        <fullName evidence="10">Putative oligopeptide transporter</fullName>
    </submittedName>
</protein>
<comment type="caution">
    <text evidence="10">The sequence shown here is derived from an EMBL/GenBank/DDBJ whole genome shotgun (WGS) entry which is preliminary data.</text>
</comment>
<reference evidence="10 11" key="1">
    <citation type="submission" date="2018-05" db="EMBL/GenBank/DDBJ databases">
        <title>Whole genome sequencing for identification of molecular markers to develop diagnostic detection tools for the regulated plant pathogen Lachnellula willkommii.</title>
        <authorList>
            <person name="Giroux E."/>
            <person name="Bilodeau G."/>
        </authorList>
    </citation>
    <scope>NUCLEOTIDE SEQUENCE [LARGE SCALE GENOMIC DNA]</scope>
    <source>
        <strain evidence="10 11">CBS 625.97</strain>
    </source>
</reference>
<dbReference type="EMBL" id="QGMG01000004">
    <property type="protein sequence ID" value="TVY59404.1"/>
    <property type="molecule type" value="Genomic_DNA"/>
</dbReference>
<keyword evidence="11" id="KW-1185">Reference proteome</keyword>